<dbReference type="Proteomes" id="UP000095284">
    <property type="component" value="Unplaced"/>
</dbReference>
<feature type="transmembrane region" description="Helical" evidence="9">
    <location>
        <begin position="266"/>
        <end position="290"/>
    </location>
</feature>
<protein>
    <submittedName>
        <fullName evidence="13">Zinc transporter 1</fullName>
    </submittedName>
</protein>
<name>A0A1I7RZ09_BURXY</name>
<evidence type="ECO:0000256" key="5">
    <source>
        <dbReference type="ARBA" id="ARBA00022833"/>
    </source>
</evidence>
<feature type="transmembrane region" description="Helical" evidence="9">
    <location>
        <begin position="163"/>
        <end position="184"/>
    </location>
</feature>
<dbReference type="WBParaSite" id="BXY_0597700.1">
    <property type="protein sequence ID" value="BXY_0597700.1"/>
    <property type="gene ID" value="BXY_0597700"/>
</dbReference>
<evidence type="ECO:0000313" key="13">
    <source>
        <dbReference type="WBParaSite" id="BXY_0597700.1"/>
    </source>
</evidence>
<feature type="transmembrane region" description="Helical" evidence="9">
    <location>
        <begin position="302"/>
        <end position="320"/>
    </location>
</feature>
<evidence type="ECO:0000256" key="1">
    <source>
        <dbReference type="ARBA" id="ARBA00004141"/>
    </source>
</evidence>
<evidence type="ECO:0000259" key="10">
    <source>
        <dbReference type="Pfam" id="PF01545"/>
    </source>
</evidence>
<keyword evidence="4 9" id="KW-0812">Transmembrane</keyword>
<comment type="similarity">
    <text evidence="2">Belongs to the cation diffusion facilitator (CDF) transporter (TC 2.A.4) family. SLC30A subfamily.</text>
</comment>
<feature type="transmembrane region" description="Helical" evidence="9">
    <location>
        <begin position="132"/>
        <end position="151"/>
    </location>
</feature>
<organism evidence="12 13">
    <name type="scientific">Bursaphelenchus xylophilus</name>
    <name type="common">Pinewood nematode worm</name>
    <name type="synonym">Aphelenchoides xylophilus</name>
    <dbReference type="NCBI Taxonomy" id="6326"/>
    <lineage>
        <taxon>Eukaryota</taxon>
        <taxon>Metazoa</taxon>
        <taxon>Ecdysozoa</taxon>
        <taxon>Nematoda</taxon>
        <taxon>Chromadorea</taxon>
        <taxon>Rhabditida</taxon>
        <taxon>Tylenchina</taxon>
        <taxon>Tylenchomorpha</taxon>
        <taxon>Aphelenchoidea</taxon>
        <taxon>Aphelenchoididae</taxon>
        <taxon>Bursaphelenchus</taxon>
    </lineage>
</organism>
<evidence type="ECO:0000256" key="3">
    <source>
        <dbReference type="ARBA" id="ARBA00022448"/>
    </source>
</evidence>
<dbReference type="SUPFAM" id="SSF161111">
    <property type="entry name" value="Cation efflux protein transmembrane domain-like"/>
    <property type="match status" value="1"/>
</dbReference>
<evidence type="ECO:0000256" key="2">
    <source>
        <dbReference type="ARBA" id="ARBA00008873"/>
    </source>
</evidence>
<evidence type="ECO:0000256" key="8">
    <source>
        <dbReference type="SAM" id="MobiDB-lite"/>
    </source>
</evidence>
<evidence type="ECO:0000259" key="11">
    <source>
        <dbReference type="Pfam" id="PF16916"/>
    </source>
</evidence>
<feature type="transmembrane region" description="Helical" evidence="9">
    <location>
        <begin position="92"/>
        <end position="111"/>
    </location>
</feature>
<accession>A0A1I7RZ09</accession>
<evidence type="ECO:0000256" key="6">
    <source>
        <dbReference type="ARBA" id="ARBA00022989"/>
    </source>
</evidence>
<feature type="domain" description="Cation efflux protein transmembrane" evidence="10">
    <location>
        <begin position="61"/>
        <end position="328"/>
    </location>
</feature>
<dbReference type="AlphaFoldDB" id="A0A1I7RZ09"/>
<evidence type="ECO:0000256" key="7">
    <source>
        <dbReference type="ARBA" id="ARBA00023136"/>
    </source>
</evidence>
<sequence length="454" mass="50310">MVLVGMKPLLPASNEDDHTTLMGNKDVEQGRPLQLNGINSPPRHTHAVHQKKELKTQRIKLMVMISMTFFFFVVELVYGYMSNSMALIADSFHMLSDVLALIVALACIIIANRKTKSQSNTFGWVRAELIGALVNGVFLLALCFTIFLESIERLVEPHPLKEPLNVLIVGILGLVVNIIGMFLFHGHSHGHSHGGSGGISEENIAGSSGYLATSHQEGAMVIADLKGSEDELNTKQNGNGITISETNKAEKKKKSKGSVQMNMKGVYLHIVTDFIGSIIVILTASVSLWFPDMQFLKYYMDPSLSMIMVILIMSSTIPLVRETALILLQTTPDDVDVQTIEEKLMALPGVLAVHEFHVWRLVAVRIIATVHIHFATFEDYLRNAEQIKEIFHDHQIHSVTVQPEFTVMRKENFDCALKCEPEDCQQATCCQTETSKSPSPKDTSRSTARSGKAV</sequence>
<keyword evidence="6 9" id="KW-1133">Transmembrane helix</keyword>
<evidence type="ECO:0000256" key="4">
    <source>
        <dbReference type="ARBA" id="ARBA00022692"/>
    </source>
</evidence>
<dbReference type="PANTHER" id="PTHR45820">
    <property type="entry name" value="FI23527P1"/>
    <property type="match status" value="1"/>
</dbReference>
<dbReference type="InterPro" id="IPR027470">
    <property type="entry name" value="Cation_efflux_CTD"/>
</dbReference>
<dbReference type="SUPFAM" id="SSF160240">
    <property type="entry name" value="Cation efflux protein cytoplasmic domain-like"/>
    <property type="match status" value="1"/>
</dbReference>
<reference evidence="13" key="1">
    <citation type="submission" date="2016-11" db="UniProtKB">
        <authorList>
            <consortium name="WormBaseParasite"/>
        </authorList>
    </citation>
    <scope>IDENTIFICATION</scope>
</reference>
<feature type="region of interest" description="Disordered" evidence="8">
    <location>
        <begin position="430"/>
        <end position="454"/>
    </location>
</feature>
<dbReference type="InterPro" id="IPR027469">
    <property type="entry name" value="Cation_efflux_TMD_sf"/>
</dbReference>
<keyword evidence="3" id="KW-0813">Transport</keyword>
<dbReference type="GO" id="GO:0006882">
    <property type="term" value="P:intracellular zinc ion homeostasis"/>
    <property type="evidence" value="ECO:0007669"/>
    <property type="project" value="TreeGrafter"/>
</dbReference>
<dbReference type="Pfam" id="PF16916">
    <property type="entry name" value="ZT_dimer"/>
    <property type="match status" value="1"/>
</dbReference>
<comment type="subcellular location">
    <subcellularLocation>
        <location evidence="1">Membrane</location>
        <topology evidence="1">Multi-pass membrane protein</topology>
    </subcellularLocation>
</comment>
<proteinExistence type="inferred from homology"/>
<keyword evidence="5" id="KW-0862">Zinc</keyword>
<feature type="domain" description="Cation efflux protein cytoplasmic" evidence="11">
    <location>
        <begin position="332"/>
        <end position="404"/>
    </location>
</feature>
<dbReference type="NCBIfam" id="TIGR01297">
    <property type="entry name" value="CDF"/>
    <property type="match status" value="1"/>
</dbReference>
<dbReference type="InterPro" id="IPR036837">
    <property type="entry name" value="Cation_efflux_CTD_sf"/>
</dbReference>
<evidence type="ECO:0000313" key="12">
    <source>
        <dbReference type="Proteomes" id="UP000095284"/>
    </source>
</evidence>
<dbReference type="InterPro" id="IPR058533">
    <property type="entry name" value="Cation_efflux_TM"/>
</dbReference>
<evidence type="ECO:0000256" key="9">
    <source>
        <dbReference type="SAM" id="Phobius"/>
    </source>
</evidence>
<dbReference type="eggNOG" id="KOG1483">
    <property type="taxonomic scope" value="Eukaryota"/>
</dbReference>
<feature type="transmembrane region" description="Helical" evidence="9">
    <location>
        <begin position="61"/>
        <end position="80"/>
    </location>
</feature>
<keyword evidence="7 9" id="KW-0472">Membrane</keyword>
<dbReference type="Pfam" id="PF01545">
    <property type="entry name" value="Cation_efflux"/>
    <property type="match status" value="1"/>
</dbReference>
<dbReference type="GO" id="GO:0005385">
    <property type="term" value="F:zinc ion transmembrane transporter activity"/>
    <property type="evidence" value="ECO:0007669"/>
    <property type="project" value="TreeGrafter"/>
</dbReference>
<dbReference type="PANTHER" id="PTHR45820:SF4">
    <property type="entry name" value="ZINC TRANSPORTER 63C, ISOFORM F"/>
    <property type="match status" value="1"/>
</dbReference>
<dbReference type="GO" id="GO:0016020">
    <property type="term" value="C:membrane"/>
    <property type="evidence" value="ECO:0007669"/>
    <property type="project" value="UniProtKB-SubCell"/>
</dbReference>
<dbReference type="Gene3D" id="1.20.1510.10">
    <property type="entry name" value="Cation efflux protein transmembrane domain"/>
    <property type="match status" value="1"/>
</dbReference>
<dbReference type="GO" id="GO:0010312">
    <property type="term" value="P:detoxification of zinc ion"/>
    <property type="evidence" value="ECO:0007669"/>
    <property type="project" value="TreeGrafter"/>
</dbReference>
<dbReference type="InterPro" id="IPR002524">
    <property type="entry name" value="Cation_efflux"/>
</dbReference>